<dbReference type="Gene3D" id="3.40.50.12780">
    <property type="entry name" value="N-terminal domain of ligase-like"/>
    <property type="match status" value="1"/>
</dbReference>
<dbReference type="SUPFAM" id="SSF56801">
    <property type="entry name" value="Acetyl-CoA synthetase-like"/>
    <property type="match status" value="1"/>
</dbReference>
<organism evidence="4 5">
    <name type="scientific">Candidatus Egerieisoma faecipullorum</name>
    <dbReference type="NCBI Taxonomy" id="2840963"/>
    <lineage>
        <taxon>Bacteria</taxon>
        <taxon>Bacillati</taxon>
        <taxon>Bacillota</taxon>
        <taxon>Clostridia</taxon>
        <taxon>Eubacteriales</taxon>
        <taxon>Clostridiaceae</taxon>
        <taxon>Clostridiaceae incertae sedis</taxon>
        <taxon>Candidatus Egerieisoma</taxon>
    </lineage>
</organism>
<sequence length="458" mass="50104">MELWRFLRAEMQRNLKRKICENDAELTFEELLIFAEAFAKRLKGIHCCAIFCQSEMAAGMALLSCFAAGVTALPLSERYGEIHCNKILEAISPDAVITDRGGAFQIVRIADSRYVEPARKPALILCTSGTTGAPKGVMLTDENVVTNVSDIASYFGLGAQDTILISRPLYHCAVLTGEFLIGLVKGAKIRFYSKSFNPPVMPALIQKYGVTALGGTPTLFGLMSRFVRSKAELPLKRICISGECMSKELGLRIADAFPTADIYHVYGLTEACPRVAFLPPELFRKYPDCVGIPLRSVELRVVNAQGACAEPEEDGLLYVRGGSVMMGYYNDPEKTNAVLQEGWLCTGDIAAVNSAGLLKIKGRNDDLIIKAGMNIYPQEIESCLKADRRVREALAYGYHAFGSIQIGLKIAGDFAGPEEVKQLCAKILPPYQMPAKIELLPELARNESGKIKRGESNA</sequence>
<dbReference type="InterPro" id="IPR000873">
    <property type="entry name" value="AMP-dep_synth/lig_dom"/>
</dbReference>
<name>A0A9D1LAG3_9CLOT</name>
<dbReference type="AlphaFoldDB" id="A0A9D1LAG3"/>
<evidence type="ECO:0000259" key="3">
    <source>
        <dbReference type="Pfam" id="PF00501"/>
    </source>
</evidence>
<accession>A0A9D1LAG3</accession>
<dbReference type="Pfam" id="PF00501">
    <property type="entry name" value="AMP-binding"/>
    <property type="match status" value="1"/>
</dbReference>
<dbReference type="PROSITE" id="PS00455">
    <property type="entry name" value="AMP_BINDING"/>
    <property type="match status" value="1"/>
</dbReference>
<comment type="similarity">
    <text evidence="1">Belongs to the ATP-dependent AMP-binding enzyme family.</text>
</comment>
<dbReference type="Gene3D" id="3.30.300.30">
    <property type="match status" value="1"/>
</dbReference>
<reference evidence="4" key="2">
    <citation type="journal article" date="2021" name="PeerJ">
        <title>Extensive microbial diversity within the chicken gut microbiome revealed by metagenomics and culture.</title>
        <authorList>
            <person name="Gilroy R."/>
            <person name="Ravi A."/>
            <person name="Getino M."/>
            <person name="Pursley I."/>
            <person name="Horton D.L."/>
            <person name="Alikhan N.F."/>
            <person name="Baker D."/>
            <person name="Gharbi K."/>
            <person name="Hall N."/>
            <person name="Watson M."/>
            <person name="Adriaenssens E.M."/>
            <person name="Foster-Nyarko E."/>
            <person name="Jarju S."/>
            <person name="Secka A."/>
            <person name="Antonio M."/>
            <person name="Oren A."/>
            <person name="Chaudhuri R.R."/>
            <person name="La Ragione R."/>
            <person name="Hildebrand F."/>
            <person name="Pallen M.J."/>
        </authorList>
    </citation>
    <scope>NUCLEOTIDE SEQUENCE</scope>
    <source>
        <strain evidence="4">CHK195-4489</strain>
    </source>
</reference>
<keyword evidence="2 4" id="KW-0436">Ligase</keyword>
<dbReference type="Proteomes" id="UP000824089">
    <property type="component" value="Unassembled WGS sequence"/>
</dbReference>
<dbReference type="GO" id="GO:0006631">
    <property type="term" value="P:fatty acid metabolic process"/>
    <property type="evidence" value="ECO:0007669"/>
    <property type="project" value="TreeGrafter"/>
</dbReference>
<comment type="caution">
    <text evidence="4">The sequence shown here is derived from an EMBL/GenBank/DDBJ whole genome shotgun (WGS) entry which is preliminary data.</text>
</comment>
<dbReference type="PANTHER" id="PTHR43201">
    <property type="entry name" value="ACYL-COA SYNTHETASE"/>
    <property type="match status" value="1"/>
</dbReference>
<evidence type="ECO:0000313" key="5">
    <source>
        <dbReference type="Proteomes" id="UP000824089"/>
    </source>
</evidence>
<evidence type="ECO:0000256" key="1">
    <source>
        <dbReference type="ARBA" id="ARBA00006432"/>
    </source>
</evidence>
<evidence type="ECO:0000256" key="2">
    <source>
        <dbReference type="ARBA" id="ARBA00022598"/>
    </source>
</evidence>
<evidence type="ECO:0000313" key="4">
    <source>
        <dbReference type="EMBL" id="HIU29213.1"/>
    </source>
</evidence>
<reference evidence="4" key="1">
    <citation type="submission" date="2020-10" db="EMBL/GenBank/DDBJ databases">
        <authorList>
            <person name="Gilroy R."/>
        </authorList>
    </citation>
    <scope>NUCLEOTIDE SEQUENCE</scope>
    <source>
        <strain evidence="4">CHK195-4489</strain>
    </source>
</reference>
<dbReference type="EMBL" id="DVMM01000057">
    <property type="protein sequence ID" value="HIU29213.1"/>
    <property type="molecule type" value="Genomic_DNA"/>
</dbReference>
<dbReference type="InterPro" id="IPR042099">
    <property type="entry name" value="ANL_N_sf"/>
</dbReference>
<feature type="domain" description="AMP-dependent synthetase/ligase" evidence="3">
    <location>
        <begin position="21"/>
        <end position="329"/>
    </location>
</feature>
<protein>
    <submittedName>
        <fullName evidence="4">Acyl--CoA ligase</fullName>
    </submittedName>
</protein>
<dbReference type="GO" id="GO:0031956">
    <property type="term" value="F:medium-chain fatty acid-CoA ligase activity"/>
    <property type="evidence" value="ECO:0007669"/>
    <property type="project" value="TreeGrafter"/>
</dbReference>
<proteinExistence type="inferred from homology"/>
<dbReference type="CDD" id="cd04433">
    <property type="entry name" value="AFD_class_I"/>
    <property type="match status" value="1"/>
</dbReference>
<dbReference type="PANTHER" id="PTHR43201:SF5">
    <property type="entry name" value="MEDIUM-CHAIN ACYL-COA LIGASE ACSF2, MITOCHONDRIAL"/>
    <property type="match status" value="1"/>
</dbReference>
<dbReference type="InterPro" id="IPR045851">
    <property type="entry name" value="AMP-bd_C_sf"/>
</dbReference>
<dbReference type="InterPro" id="IPR020845">
    <property type="entry name" value="AMP-binding_CS"/>
</dbReference>
<gene>
    <name evidence="4" type="ORF">IAD50_02830</name>
</gene>